<proteinExistence type="predicted"/>
<evidence type="ECO:0000313" key="2">
    <source>
        <dbReference type="Proteomes" id="UP001637996"/>
    </source>
</evidence>
<protein>
    <submittedName>
        <fullName evidence="1">Uncharacterized protein</fullName>
    </submittedName>
</protein>
<gene>
    <name evidence="1" type="ORF">ACCQ41_06565</name>
</gene>
<accession>A0ABW9M9M6</accession>
<sequence length="241" mass="28577">MVNLFYKEINEQVAIEYLQKYDYRYKNLEKSERPDFISEEDSIGVEVTVVEFDEFIKSFTYKDKTLIEYIKMKDIKQEQKKDFEAINKIINGKYASEVEADLNEFIDSYYYKKGNEVLELQSINQYKKLDPNTNLYPKSSFPNKMIIDGQRIIGFLPTAFWLGTIVDKYIEAVKDKNQKLKNYRKFDENSLLIINCTAGLDESLEFEKRIREIDGINFDKIFVLNALFDNQIYEINLNNNP</sequence>
<name>A0ABW9M9M6_9FIRM</name>
<keyword evidence="2" id="KW-1185">Reference proteome</keyword>
<comment type="caution">
    <text evidence="1">The sequence shown here is derived from an EMBL/GenBank/DDBJ whole genome shotgun (WGS) entry which is preliminary data.</text>
</comment>
<organism evidence="1 2">
    <name type="scientific">Anaerococcus martiniensis</name>
    <dbReference type="NCBI Taxonomy" id="3115615"/>
    <lineage>
        <taxon>Bacteria</taxon>
        <taxon>Bacillati</taxon>
        <taxon>Bacillota</taxon>
        <taxon>Tissierellia</taxon>
        <taxon>Tissierellales</taxon>
        <taxon>Peptoniphilaceae</taxon>
        <taxon>Anaerococcus</taxon>
    </lineage>
</organism>
<evidence type="ECO:0000313" key="1">
    <source>
        <dbReference type="EMBL" id="MFO3665904.1"/>
    </source>
</evidence>
<dbReference type="RefSeq" id="WP_410031576.1">
    <property type="nucleotide sequence ID" value="NZ_JBGMEI010000009.1"/>
</dbReference>
<dbReference type="Proteomes" id="UP001637996">
    <property type="component" value="Unassembled WGS sequence"/>
</dbReference>
<dbReference type="EMBL" id="JBGMEI010000009">
    <property type="protein sequence ID" value="MFO3665904.1"/>
    <property type="molecule type" value="Genomic_DNA"/>
</dbReference>
<reference evidence="1 2" key="1">
    <citation type="journal article" date="2025" name="Anaerobe">
        <title>Description of Anaerococcus kampingiae sp. nov., Anaerococcus groningensis sp. nov., Anaerococcus martiniensis sp. nov., and Anaerococcus cruorum sp. nov., isolated from human clinical specimens.</title>
        <authorList>
            <person name="Boiten K.E."/>
            <person name="Meijer J."/>
            <person name="van Wezel E.M."/>
            <person name="Veloo A.C.M."/>
        </authorList>
    </citation>
    <scope>NUCLEOTIDE SEQUENCE [LARGE SCALE GENOMIC DNA]</scope>
    <source>
        <strain evidence="1 2">ENR0831</strain>
    </source>
</reference>